<accession>A0A250XA82</accession>
<dbReference type="Proteomes" id="UP000232323">
    <property type="component" value="Unassembled WGS sequence"/>
</dbReference>
<feature type="region of interest" description="Disordered" evidence="2">
    <location>
        <begin position="294"/>
        <end position="317"/>
    </location>
</feature>
<dbReference type="OrthoDB" id="10262287at2759"/>
<dbReference type="PANTHER" id="PTHR11679">
    <property type="entry name" value="VESICLE PROTEIN SORTING-ASSOCIATED"/>
    <property type="match status" value="1"/>
</dbReference>
<feature type="region of interest" description="Disordered" evidence="2">
    <location>
        <begin position="607"/>
        <end position="637"/>
    </location>
</feature>
<evidence type="ECO:0000313" key="3">
    <source>
        <dbReference type="EMBL" id="GAX79670.1"/>
    </source>
</evidence>
<dbReference type="Pfam" id="PF00995">
    <property type="entry name" value="Sec1"/>
    <property type="match status" value="1"/>
</dbReference>
<proteinExistence type="inferred from homology"/>
<dbReference type="GO" id="GO:0016192">
    <property type="term" value="P:vesicle-mediated transport"/>
    <property type="evidence" value="ECO:0007669"/>
    <property type="project" value="InterPro"/>
</dbReference>
<dbReference type="AlphaFoldDB" id="A0A250XA82"/>
<dbReference type="InterPro" id="IPR027482">
    <property type="entry name" value="Sec1-like_dom2"/>
</dbReference>
<dbReference type="Gene3D" id="1.25.40.850">
    <property type="match status" value="1"/>
</dbReference>
<dbReference type="InterPro" id="IPR036045">
    <property type="entry name" value="Sec1-like_sf"/>
</dbReference>
<protein>
    <recommendedName>
        <fullName evidence="5">Sec1-like protein</fullName>
    </recommendedName>
</protein>
<reference evidence="3 4" key="1">
    <citation type="submission" date="2017-08" db="EMBL/GenBank/DDBJ databases">
        <title>Acidophilic green algal genome provides insights into adaptation to an acidic environment.</title>
        <authorList>
            <person name="Hirooka S."/>
            <person name="Hirose Y."/>
            <person name="Kanesaki Y."/>
            <person name="Higuchi S."/>
            <person name="Fujiwara T."/>
            <person name="Onuma R."/>
            <person name="Era A."/>
            <person name="Ohbayashi R."/>
            <person name="Uzuka A."/>
            <person name="Nozaki H."/>
            <person name="Yoshikawa H."/>
            <person name="Miyagishima S.Y."/>
        </authorList>
    </citation>
    <scope>NUCLEOTIDE SEQUENCE [LARGE SCALE GENOMIC DNA]</scope>
    <source>
        <strain evidence="3 4">NIES-2499</strain>
    </source>
</reference>
<dbReference type="SUPFAM" id="SSF56815">
    <property type="entry name" value="Sec1/munc18-like (SM) proteins"/>
    <property type="match status" value="1"/>
</dbReference>
<evidence type="ECO:0000256" key="2">
    <source>
        <dbReference type="SAM" id="MobiDB-lite"/>
    </source>
</evidence>
<dbReference type="InterPro" id="IPR043154">
    <property type="entry name" value="Sec-1-like_dom1"/>
</dbReference>
<evidence type="ECO:0000256" key="1">
    <source>
        <dbReference type="ARBA" id="ARBA00009884"/>
    </source>
</evidence>
<gene>
    <name evidence="3" type="ORF">CEUSTIGMA_g7111.t1</name>
</gene>
<keyword evidence="4" id="KW-1185">Reference proteome</keyword>
<dbReference type="EMBL" id="BEGY01000044">
    <property type="protein sequence ID" value="GAX79670.1"/>
    <property type="molecule type" value="Genomic_DNA"/>
</dbReference>
<feature type="compositionally biased region" description="Polar residues" evidence="2">
    <location>
        <begin position="607"/>
        <end position="616"/>
    </location>
</feature>
<feature type="compositionally biased region" description="Low complexity" evidence="2">
    <location>
        <begin position="303"/>
        <end position="312"/>
    </location>
</feature>
<sequence>MTSKQTRKFQLPALLSGPLPLISLREQARRGLIDLIDSTRGTKALILDPNMSGSLSLLDASLPELLTEHGVVKLLHLEAKPLDDPVYNASDVKLAELRNVIYIARSTVENAQIIAAQIKTGVLYSKSKKQGVQDFSVFLVPRKTIACTRVFEEEGVMGDMTLNDFSLDMVALEDDVISLELEMAFKDCVADGDSSTLYLMAKALTKLQAMFGLIPRIQGKGPAAIAVRDMCIRMRREAVSMGTGSGQLSLAPLISRAILIDREVDIVTPMMTQTTFEGLVDEVSGIRHGSVLWKQRDKQQPVSSTSESISSKETSRNTIGSTLLNSSDPFYKEFRDLPYHVAVQRLQFYARDARREYAELGSKDLSELKTFVKGLPKVLMLDRLTDIATPVAEEVKQSEFHERLKQEFDIVEGFDTEASVAYLEGLLGRGADIVDVLRMVVLLNECHQGLSKKHFDFLRHDILQSYGHEHLLTLSALERAGFLRVAAAAGKGTFKELRKGLRLTVPEEVNNDSKSNNEGLVAAGSMKDSNPTDVSAIYRGYAPITIRLVEQALQAQSWSALGEVMSLLPGSQFDIVQTVDASNLPVEYPFKGLNVQRPQATVVPTFSSKPQRTAASGTGVDGKMRSSPQSEDALEHAPRQPEVVLVVFIGGVTYSEISALRFVSSQSSENNYRFVVLTTGIVNGRSLIKTFIDPTTGNVASCVGLH</sequence>
<evidence type="ECO:0008006" key="5">
    <source>
        <dbReference type="Google" id="ProtNLM"/>
    </source>
</evidence>
<organism evidence="3 4">
    <name type="scientific">Chlamydomonas eustigma</name>
    <dbReference type="NCBI Taxonomy" id="1157962"/>
    <lineage>
        <taxon>Eukaryota</taxon>
        <taxon>Viridiplantae</taxon>
        <taxon>Chlorophyta</taxon>
        <taxon>core chlorophytes</taxon>
        <taxon>Chlorophyceae</taxon>
        <taxon>CS clade</taxon>
        <taxon>Chlamydomonadales</taxon>
        <taxon>Chlamydomonadaceae</taxon>
        <taxon>Chlamydomonas</taxon>
    </lineage>
</organism>
<dbReference type="STRING" id="1157962.A0A250XA82"/>
<comment type="similarity">
    <text evidence="1">Belongs to the STXBP/unc-18/SEC1 family.</text>
</comment>
<dbReference type="Gene3D" id="3.40.50.1910">
    <property type="match status" value="2"/>
</dbReference>
<dbReference type="InterPro" id="IPR001619">
    <property type="entry name" value="Sec1-like"/>
</dbReference>
<dbReference type="Gene3D" id="3.40.50.2060">
    <property type="match status" value="1"/>
</dbReference>
<evidence type="ECO:0000313" key="4">
    <source>
        <dbReference type="Proteomes" id="UP000232323"/>
    </source>
</evidence>
<comment type="caution">
    <text evidence="3">The sequence shown here is derived from an EMBL/GenBank/DDBJ whole genome shotgun (WGS) entry which is preliminary data.</text>
</comment>
<dbReference type="InterPro" id="IPR043155">
    <property type="entry name" value="VPS33_dom3b"/>
</dbReference>
<name>A0A250XA82_9CHLO</name>